<gene>
    <name evidence="8 10" type="primary">bioC</name>
    <name evidence="10" type="ORF">H9785_03965</name>
</gene>
<evidence type="ECO:0000256" key="4">
    <source>
        <dbReference type="ARBA" id="ARBA00022603"/>
    </source>
</evidence>
<dbReference type="GO" id="GO:0032259">
    <property type="term" value="P:methylation"/>
    <property type="evidence" value="ECO:0007669"/>
    <property type="project" value="UniProtKB-KW"/>
</dbReference>
<sequence>MDKQRIAECFARARQTYDREAHVQHQVAERMLTYLLEACPDRTVFTHIAEVGCGTGLYSHLLQQTFRPEMLWLNDLCPEMKESLTDLLALPTVSFTPGDAEEVVLPRQARTITSCSTFQWFTDLPAFFHRCYQVLPPRGILAFTTFGGENLREIRTLTGHGLHYPTLPELCEMLSSNYRVLYASEEVATLAFPTPTEVLRHLKQTGVTGTEKRIWTRTRLQHFTEEYIRLFPTEDGQVTLTYHPVYVIAERREEYLCS</sequence>
<dbReference type="NCBIfam" id="TIGR02072">
    <property type="entry name" value="BioC"/>
    <property type="match status" value="1"/>
</dbReference>
<protein>
    <recommendedName>
        <fullName evidence="3 8">Malonyl-[acyl-carrier protein] O-methyltransferase</fullName>
        <shortName evidence="8">Malonyl-ACP O-methyltransferase</shortName>
        <ecNumber evidence="3 8">2.1.1.197</ecNumber>
    </recommendedName>
    <alternativeName>
        <fullName evidence="8">Biotin synthesis protein BioC</fullName>
    </alternativeName>
</protein>
<dbReference type="SUPFAM" id="SSF53335">
    <property type="entry name" value="S-adenosyl-L-methionine-dependent methyltransferases"/>
    <property type="match status" value="1"/>
</dbReference>
<dbReference type="InterPro" id="IPR029063">
    <property type="entry name" value="SAM-dependent_MTases_sf"/>
</dbReference>
<dbReference type="Pfam" id="PF08241">
    <property type="entry name" value="Methyltransf_11"/>
    <property type="match status" value="1"/>
</dbReference>
<dbReference type="GO" id="GO:0008757">
    <property type="term" value="F:S-adenosylmethionine-dependent methyltransferase activity"/>
    <property type="evidence" value="ECO:0007669"/>
    <property type="project" value="InterPro"/>
</dbReference>
<dbReference type="GO" id="GO:0102130">
    <property type="term" value="F:malonyl-CoA methyltransferase activity"/>
    <property type="evidence" value="ECO:0007669"/>
    <property type="project" value="UniProtKB-EC"/>
</dbReference>
<comment type="caution">
    <text evidence="10">The sequence shown here is derived from an EMBL/GenBank/DDBJ whole genome shotgun (WGS) entry which is preliminary data.</text>
</comment>
<dbReference type="InterPro" id="IPR013216">
    <property type="entry name" value="Methyltransf_11"/>
</dbReference>
<dbReference type="EMBL" id="DWZE01000050">
    <property type="protein sequence ID" value="HJA83110.1"/>
    <property type="molecule type" value="Genomic_DNA"/>
</dbReference>
<name>A0A9D2HPN9_9BACE</name>
<evidence type="ECO:0000256" key="2">
    <source>
        <dbReference type="ARBA" id="ARBA00004746"/>
    </source>
</evidence>
<keyword evidence="5 8" id="KW-0808">Transferase</keyword>
<dbReference type="Gene3D" id="3.40.50.150">
    <property type="entry name" value="Vaccinia Virus protein VP39"/>
    <property type="match status" value="1"/>
</dbReference>
<evidence type="ECO:0000259" key="9">
    <source>
        <dbReference type="Pfam" id="PF08241"/>
    </source>
</evidence>
<evidence type="ECO:0000313" key="11">
    <source>
        <dbReference type="Proteomes" id="UP000823860"/>
    </source>
</evidence>
<dbReference type="AlphaFoldDB" id="A0A9D2HPN9"/>
<keyword evidence="7 8" id="KW-0093">Biotin biosynthesis</keyword>
<organism evidence="10 11">
    <name type="scientific">Candidatus Bacteroides intestinavium</name>
    <dbReference type="NCBI Taxonomy" id="2838469"/>
    <lineage>
        <taxon>Bacteria</taxon>
        <taxon>Pseudomonadati</taxon>
        <taxon>Bacteroidota</taxon>
        <taxon>Bacteroidia</taxon>
        <taxon>Bacteroidales</taxon>
        <taxon>Bacteroidaceae</taxon>
        <taxon>Bacteroides</taxon>
    </lineage>
</organism>
<accession>A0A9D2HPN9</accession>
<keyword evidence="4 8" id="KW-0489">Methyltransferase</keyword>
<dbReference type="GO" id="GO:0010340">
    <property type="term" value="F:carboxyl-O-methyltransferase activity"/>
    <property type="evidence" value="ECO:0007669"/>
    <property type="project" value="UniProtKB-UniRule"/>
</dbReference>
<dbReference type="Proteomes" id="UP000823860">
    <property type="component" value="Unassembled WGS sequence"/>
</dbReference>
<comment type="pathway">
    <text evidence="2 8">Cofactor biosynthesis; biotin biosynthesis.</text>
</comment>
<feature type="domain" description="Methyltransferase type 11" evidence="9">
    <location>
        <begin position="50"/>
        <end position="143"/>
    </location>
</feature>
<reference evidence="10" key="1">
    <citation type="journal article" date="2021" name="PeerJ">
        <title>Extensive microbial diversity within the chicken gut microbiome revealed by metagenomics and culture.</title>
        <authorList>
            <person name="Gilroy R."/>
            <person name="Ravi A."/>
            <person name="Getino M."/>
            <person name="Pursley I."/>
            <person name="Horton D.L."/>
            <person name="Alikhan N.F."/>
            <person name="Baker D."/>
            <person name="Gharbi K."/>
            <person name="Hall N."/>
            <person name="Watson M."/>
            <person name="Adriaenssens E.M."/>
            <person name="Foster-Nyarko E."/>
            <person name="Jarju S."/>
            <person name="Secka A."/>
            <person name="Antonio M."/>
            <person name="Oren A."/>
            <person name="Chaudhuri R.R."/>
            <person name="La Ragione R."/>
            <person name="Hildebrand F."/>
            <person name="Pallen M.J."/>
        </authorList>
    </citation>
    <scope>NUCLEOTIDE SEQUENCE</scope>
    <source>
        <strain evidence="10">ChiHecec1B25-7008</strain>
    </source>
</reference>
<reference evidence="10" key="2">
    <citation type="submission" date="2021-04" db="EMBL/GenBank/DDBJ databases">
        <authorList>
            <person name="Gilroy R."/>
        </authorList>
    </citation>
    <scope>NUCLEOTIDE SEQUENCE</scope>
    <source>
        <strain evidence="10">ChiHecec1B25-7008</strain>
    </source>
</reference>
<dbReference type="EC" id="2.1.1.197" evidence="3 8"/>
<comment type="catalytic activity">
    <reaction evidence="1 8">
        <text>malonyl-[ACP] + S-adenosyl-L-methionine = malonyl-[ACP] methyl ester + S-adenosyl-L-homocysteine</text>
        <dbReference type="Rhea" id="RHEA:17105"/>
        <dbReference type="Rhea" id="RHEA-COMP:9623"/>
        <dbReference type="Rhea" id="RHEA-COMP:9954"/>
        <dbReference type="ChEBI" id="CHEBI:57856"/>
        <dbReference type="ChEBI" id="CHEBI:59789"/>
        <dbReference type="ChEBI" id="CHEBI:78449"/>
        <dbReference type="ChEBI" id="CHEBI:78845"/>
        <dbReference type="EC" id="2.1.1.197"/>
    </reaction>
</comment>
<evidence type="ECO:0000256" key="8">
    <source>
        <dbReference type="HAMAP-Rule" id="MF_00835"/>
    </source>
</evidence>
<dbReference type="GO" id="GO:0009102">
    <property type="term" value="P:biotin biosynthetic process"/>
    <property type="evidence" value="ECO:0007669"/>
    <property type="project" value="UniProtKB-UniRule"/>
</dbReference>
<dbReference type="PANTHER" id="PTHR13090">
    <property type="entry name" value="ARGININE-HYDROXYLASE NDUFAF5, MITOCHONDRIAL"/>
    <property type="match status" value="1"/>
</dbReference>
<evidence type="ECO:0000256" key="7">
    <source>
        <dbReference type="ARBA" id="ARBA00022756"/>
    </source>
</evidence>
<dbReference type="PANTHER" id="PTHR13090:SF1">
    <property type="entry name" value="ARGININE-HYDROXYLASE NDUFAF5, MITOCHONDRIAL"/>
    <property type="match status" value="1"/>
</dbReference>
<evidence type="ECO:0000256" key="6">
    <source>
        <dbReference type="ARBA" id="ARBA00022691"/>
    </source>
</evidence>
<dbReference type="HAMAP" id="MF_00835">
    <property type="entry name" value="BioC"/>
    <property type="match status" value="1"/>
</dbReference>
<evidence type="ECO:0000256" key="3">
    <source>
        <dbReference type="ARBA" id="ARBA00012327"/>
    </source>
</evidence>
<keyword evidence="6 8" id="KW-0949">S-adenosyl-L-methionine</keyword>
<proteinExistence type="inferred from homology"/>
<evidence type="ECO:0000313" key="10">
    <source>
        <dbReference type="EMBL" id="HJA83110.1"/>
    </source>
</evidence>
<comment type="function">
    <text evidence="8">Converts the free carboxyl group of a malonyl-thioester to its methyl ester by transfer of a methyl group from S-adenosyl-L-methionine (SAM). It allows to synthesize pimeloyl-ACP via the fatty acid synthetic pathway.</text>
</comment>
<evidence type="ECO:0000256" key="1">
    <source>
        <dbReference type="ARBA" id="ARBA00000852"/>
    </source>
</evidence>
<dbReference type="InterPro" id="IPR011814">
    <property type="entry name" value="BioC"/>
</dbReference>
<dbReference type="InterPro" id="IPR050602">
    <property type="entry name" value="Malonyl-ACP_OMT"/>
</dbReference>
<comment type="similarity">
    <text evidence="8">Belongs to the methyltransferase superfamily.</text>
</comment>
<evidence type="ECO:0000256" key="5">
    <source>
        <dbReference type="ARBA" id="ARBA00022679"/>
    </source>
</evidence>
<dbReference type="CDD" id="cd02440">
    <property type="entry name" value="AdoMet_MTases"/>
    <property type="match status" value="1"/>
</dbReference>